<gene>
    <name evidence="1" type="ORF">L6452_02361</name>
</gene>
<dbReference type="EMBL" id="CM042047">
    <property type="protein sequence ID" value="KAI3771202.1"/>
    <property type="molecule type" value="Genomic_DNA"/>
</dbReference>
<comment type="caution">
    <text evidence="1">The sequence shown here is derived from an EMBL/GenBank/DDBJ whole genome shotgun (WGS) entry which is preliminary data.</text>
</comment>
<organism evidence="1 2">
    <name type="scientific">Arctium lappa</name>
    <name type="common">Greater burdock</name>
    <name type="synonym">Lappa major</name>
    <dbReference type="NCBI Taxonomy" id="4217"/>
    <lineage>
        <taxon>Eukaryota</taxon>
        <taxon>Viridiplantae</taxon>
        <taxon>Streptophyta</taxon>
        <taxon>Embryophyta</taxon>
        <taxon>Tracheophyta</taxon>
        <taxon>Spermatophyta</taxon>
        <taxon>Magnoliopsida</taxon>
        <taxon>eudicotyledons</taxon>
        <taxon>Gunneridae</taxon>
        <taxon>Pentapetalae</taxon>
        <taxon>asterids</taxon>
        <taxon>campanulids</taxon>
        <taxon>Asterales</taxon>
        <taxon>Asteraceae</taxon>
        <taxon>Carduoideae</taxon>
        <taxon>Cardueae</taxon>
        <taxon>Arctiinae</taxon>
        <taxon>Arctium</taxon>
    </lineage>
</organism>
<evidence type="ECO:0000313" key="2">
    <source>
        <dbReference type="Proteomes" id="UP001055879"/>
    </source>
</evidence>
<name>A0ACB9FJE0_ARCLA</name>
<reference evidence="2" key="1">
    <citation type="journal article" date="2022" name="Mol. Ecol. Resour.">
        <title>The genomes of chicory, endive, great burdock and yacon provide insights into Asteraceae palaeo-polyploidization history and plant inulin production.</title>
        <authorList>
            <person name="Fan W."/>
            <person name="Wang S."/>
            <person name="Wang H."/>
            <person name="Wang A."/>
            <person name="Jiang F."/>
            <person name="Liu H."/>
            <person name="Zhao H."/>
            <person name="Xu D."/>
            <person name="Zhang Y."/>
        </authorList>
    </citation>
    <scope>NUCLEOTIDE SEQUENCE [LARGE SCALE GENOMIC DNA]</scope>
    <source>
        <strain evidence="2">cv. Niubang</strain>
    </source>
</reference>
<reference evidence="1 2" key="2">
    <citation type="journal article" date="2022" name="Mol. Ecol. Resour.">
        <title>The genomes of chicory, endive, great burdock and yacon provide insights into Asteraceae paleo-polyploidization history and plant inulin production.</title>
        <authorList>
            <person name="Fan W."/>
            <person name="Wang S."/>
            <person name="Wang H."/>
            <person name="Wang A."/>
            <person name="Jiang F."/>
            <person name="Liu H."/>
            <person name="Zhao H."/>
            <person name="Xu D."/>
            <person name="Zhang Y."/>
        </authorList>
    </citation>
    <scope>NUCLEOTIDE SEQUENCE [LARGE SCALE GENOMIC DNA]</scope>
    <source>
        <strain evidence="2">cv. Niubang</strain>
    </source>
</reference>
<dbReference type="Proteomes" id="UP001055879">
    <property type="component" value="Linkage Group LG01"/>
</dbReference>
<sequence length="181" mass="19534">MTIDEGSTIVISDETGSLSVGSKPKKADEKSAPMPKKREYSMLDTLAAAEVRENEDTPPVSPVVQLRDLLHSSPLQSQGNPPSSPMEQMIEDTPTASPTSSPPYLSNESQSQLNTCTESLCGWENLEKQGENEKNQAGPSGGDPKQPKRGTRKKQNVAMEGEAIPLWNGQSPFSVLKALKI</sequence>
<evidence type="ECO:0000313" key="1">
    <source>
        <dbReference type="EMBL" id="KAI3771202.1"/>
    </source>
</evidence>
<accession>A0ACB9FJE0</accession>
<proteinExistence type="predicted"/>
<protein>
    <submittedName>
        <fullName evidence="1">Uncharacterized protein</fullName>
    </submittedName>
</protein>
<keyword evidence="2" id="KW-1185">Reference proteome</keyword>